<dbReference type="AlphaFoldDB" id="A0ABD2XYZ2"/>
<evidence type="ECO:0000313" key="8">
    <source>
        <dbReference type="Proteomes" id="UP001630127"/>
    </source>
</evidence>
<name>A0ABD2XYZ2_9GENT</name>
<evidence type="ECO:0000313" key="7">
    <source>
        <dbReference type="EMBL" id="KAL3500586.1"/>
    </source>
</evidence>
<dbReference type="GO" id="GO:0016757">
    <property type="term" value="F:glycosyltransferase activity"/>
    <property type="evidence" value="ECO:0007669"/>
    <property type="project" value="UniProtKB-KW"/>
</dbReference>
<feature type="domain" description="Exostosin GT47" evidence="6">
    <location>
        <begin position="2"/>
        <end position="200"/>
    </location>
</feature>
<proteinExistence type="inferred from homology"/>
<evidence type="ECO:0000259" key="6">
    <source>
        <dbReference type="Pfam" id="PF03016"/>
    </source>
</evidence>
<comment type="caution">
    <text evidence="7">The sequence shown here is derived from an EMBL/GenBank/DDBJ whole genome shotgun (WGS) entry which is preliminary data.</text>
</comment>
<sequence length="225" mass="25609">MKNYVGMLSQKYPFWNRTNGGDHFVAACHDWAPAETRGPMLSCLRALCNADIRVGFEIGKDVALPTVYVRSAQNPLKHIGGKPPSQRTILAFFAGYMHGYVRPLLLDYWGKDPDMKIFSRMPRVKGNKNYIKHMKSSKYCICARGYAVNSPRVVESIFHECIPVIISDNYVPPFFEGLNWESFAIFVLEKDIPNLKDILLSIPEEKYPEMQKESKTCAKTFSVAC</sequence>
<keyword evidence="8" id="KW-1185">Reference proteome</keyword>
<dbReference type="PANTHER" id="PTHR11062">
    <property type="entry name" value="EXOSTOSIN HEPARAN SULFATE GLYCOSYLTRANSFERASE -RELATED"/>
    <property type="match status" value="1"/>
</dbReference>
<dbReference type="InterPro" id="IPR004263">
    <property type="entry name" value="Exostosin"/>
</dbReference>
<evidence type="ECO:0000256" key="3">
    <source>
        <dbReference type="ARBA" id="ARBA00022676"/>
    </source>
</evidence>
<dbReference type="InterPro" id="IPR040911">
    <property type="entry name" value="Exostosin_GT47"/>
</dbReference>
<comment type="similarity">
    <text evidence="2">Belongs to the glycosyltransferase 47 family.</text>
</comment>
<accession>A0ABD2XYZ2</accession>
<dbReference type="Proteomes" id="UP001630127">
    <property type="component" value="Unassembled WGS sequence"/>
</dbReference>
<keyword evidence="4" id="KW-0735">Signal-anchor</keyword>
<organism evidence="7 8">
    <name type="scientific">Cinchona calisaya</name>
    <dbReference type="NCBI Taxonomy" id="153742"/>
    <lineage>
        <taxon>Eukaryota</taxon>
        <taxon>Viridiplantae</taxon>
        <taxon>Streptophyta</taxon>
        <taxon>Embryophyta</taxon>
        <taxon>Tracheophyta</taxon>
        <taxon>Spermatophyta</taxon>
        <taxon>Magnoliopsida</taxon>
        <taxon>eudicotyledons</taxon>
        <taxon>Gunneridae</taxon>
        <taxon>Pentapetalae</taxon>
        <taxon>asterids</taxon>
        <taxon>lamiids</taxon>
        <taxon>Gentianales</taxon>
        <taxon>Rubiaceae</taxon>
        <taxon>Cinchonoideae</taxon>
        <taxon>Cinchoneae</taxon>
        <taxon>Cinchona</taxon>
    </lineage>
</organism>
<comment type="subcellular location">
    <subcellularLocation>
        <location evidence="1">Golgi apparatus membrane</location>
        <topology evidence="1">Single-pass type II membrane protein</topology>
    </subcellularLocation>
</comment>
<dbReference type="PANTHER" id="PTHR11062:SF236">
    <property type="entry name" value="GLYCOSYLTRANSFERASE PLANT-LIKE PROTEIN"/>
    <property type="match status" value="1"/>
</dbReference>
<keyword evidence="3" id="KW-0808">Transferase</keyword>
<evidence type="ECO:0000256" key="4">
    <source>
        <dbReference type="ARBA" id="ARBA00022968"/>
    </source>
</evidence>
<dbReference type="EMBL" id="JBJUIK010000016">
    <property type="protein sequence ID" value="KAL3500586.1"/>
    <property type="molecule type" value="Genomic_DNA"/>
</dbReference>
<keyword evidence="4" id="KW-0812">Transmembrane</keyword>
<gene>
    <name evidence="7" type="ORF">ACH5RR_039679</name>
</gene>
<keyword evidence="5" id="KW-0333">Golgi apparatus</keyword>
<evidence type="ECO:0000256" key="1">
    <source>
        <dbReference type="ARBA" id="ARBA00004323"/>
    </source>
</evidence>
<keyword evidence="3" id="KW-0328">Glycosyltransferase</keyword>
<protein>
    <recommendedName>
        <fullName evidence="6">Exostosin GT47 domain-containing protein</fullName>
    </recommendedName>
</protein>
<dbReference type="GO" id="GO:0000139">
    <property type="term" value="C:Golgi membrane"/>
    <property type="evidence" value="ECO:0007669"/>
    <property type="project" value="UniProtKB-SubCell"/>
</dbReference>
<evidence type="ECO:0000256" key="5">
    <source>
        <dbReference type="ARBA" id="ARBA00023034"/>
    </source>
</evidence>
<reference evidence="7 8" key="1">
    <citation type="submission" date="2024-11" db="EMBL/GenBank/DDBJ databases">
        <title>A near-complete genome assembly of Cinchona calisaya.</title>
        <authorList>
            <person name="Lian D.C."/>
            <person name="Zhao X.W."/>
            <person name="Wei L."/>
        </authorList>
    </citation>
    <scope>NUCLEOTIDE SEQUENCE [LARGE SCALE GENOMIC DNA]</scope>
    <source>
        <tissue evidence="7">Nenye</tissue>
    </source>
</reference>
<dbReference type="Pfam" id="PF03016">
    <property type="entry name" value="Exostosin_GT47"/>
    <property type="match status" value="1"/>
</dbReference>
<evidence type="ECO:0000256" key="2">
    <source>
        <dbReference type="ARBA" id="ARBA00010271"/>
    </source>
</evidence>